<sequence>MLRTAALDTQLTDLLAHVGIVLFYLVVWGLVFAGTALFVGAFIPFITGDSLLFASGLIAAAASGVNIWVLAIGTGIAAFAGDQVGFWLGRKYGRPYLDRRGGPRTRKAIARTEWFYTTFGWWSVVIARFVPWGRVFVPVIAGVGRMGYLRFSSANLVGALCWGVGLTVIGYFAASVPGVKTAAYVIAGVVIAASVVAGIRAWRADRASRSQTAAAEPR</sequence>
<dbReference type="Proteomes" id="UP000307380">
    <property type="component" value="Unassembled WGS sequence"/>
</dbReference>
<feature type="transmembrane region" description="Helical" evidence="7">
    <location>
        <begin position="57"/>
        <end position="80"/>
    </location>
</feature>
<proteinExistence type="inferred from homology"/>
<dbReference type="EMBL" id="SSSN01000003">
    <property type="protein sequence ID" value="THG34879.1"/>
    <property type="molecule type" value="Genomic_DNA"/>
</dbReference>
<dbReference type="InterPro" id="IPR032818">
    <property type="entry name" value="DedA-like"/>
</dbReference>
<evidence type="ECO:0000256" key="5">
    <source>
        <dbReference type="ARBA" id="ARBA00022989"/>
    </source>
</evidence>
<dbReference type="PANTHER" id="PTHR30353:SF0">
    <property type="entry name" value="TRANSMEMBRANE PROTEIN"/>
    <property type="match status" value="1"/>
</dbReference>
<dbReference type="Pfam" id="PF09335">
    <property type="entry name" value="VTT_dom"/>
    <property type="match status" value="1"/>
</dbReference>
<evidence type="ECO:0000256" key="1">
    <source>
        <dbReference type="ARBA" id="ARBA00004651"/>
    </source>
</evidence>
<organism evidence="9 10">
    <name type="scientific">Orlajensenia flava</name>
    <dbReference type="NCBI Taxonomy" id="2565934"/>
    <lineage>
        <taxon>Bacteria</taxon>
        <taxon>Bacillati</taxon>
        <taxon>Actinomycetota</taxon>
        <taxon>Actinomycetes</taxon>
        <taxon>Micrococcales</taxon>
        <taxon>Microbacteriaceae</taxon>
        <taxon>Orlajensenia</taxon>
    </lineage>
</organism>
<feature type="transmembrane region" description="Helical" evidence="7">
    <location>
        <begin position="182"/>
        <end position="202"/>
    </location>
</feature>
<feature type="domain" description="VTT" evidence="8">
    <location>
        <begin position="56"/>
        <end position="171"/>
    </location>
</feature>
<comment type="similarity">
    <text evidence="2 7">Belongs to the DedA family.</text>
</comment>
<dbReference type="GO" id="GO:0005886">
    <property type="term" value="C:plasma membrane"/>
    <property type="evidence" value="ECO:0007669"/>
    <property type="project" value="UniProtKB-SubCell"/>
</dbReference>
<keyword evidence="5 7" id="KW-1133">Transmembrane helix</keyword>
<dbReference type="RefSeq" id="WP_136421751.1">
    <property type="nucleotide sequence ID" value="NZ_SSSN01000003.1"/>
</dbReference>
<evidence type="ECO:0000256" key="4">
    <source>
        <dbReference type="ARBA" id="ARBA00022692"/>
    </source>
</evidence>
<dbReference type="InterPro" id="IPR032816">
    <property type="entry name" value="VTT_dom"/>
</dbReference>
<evidence type="ECO:0000256" key="7">
    <source>
        <dbReference type="RuleBase" id="RU367016"/>
    </source>
</evidence>
<evidence type="ECO:0000256" key="2">
    <source>
        <dbReference type="ARBA" id="ARBA00010792"/>
    </source>
</evidence>
<gene>
    <name evidence="9" type="ORF">E6C70_01965</name>
</gene>
<evidence type="ECO:0000256" key="6">
    <source>
        <dbReference type="ARBA" id="ARBA00023136"/>
    </source>
</evidence>
<name>A0A4S4FVF4_9MICO</name>
<dbReference type="AlphaFoldDB" id="A0A4S4FVF4"/>
<protein>
    <submittedName>
        <fullName evidence="9">DedA family protein</fullName>
    </submittedName>
</protein>
<feature type="transmembrane region" description="Helical" evidence="7">
    <location>
        <begin position="20"/>
        <end position="45"/>
    </location>
</feature>
<dbReference type="PANTHER" id="PTHR30353">
    <property type="entry name" value="INNER MEMBRANE PROTEIN DEDA-RELATED"/>
    <property type="match status" value="1"/>
</dbReference>
<reference evidence="9 10" key="1">
    <citation type="submission" date="2019-04" db="EMBL/GenBank/DDBJ databases">
        <authorList>
            <person name="Jiang L."/>
        </authorList>
    </citation>
    <scope>NUCLEOTIDE SEQUENCE [LARGE SCALE GENOMIC DNA]</scope>
    <source>
        <strain evidence="9 10">YIM 131861</strain>
    </source>
</reference>
<keyword evidence="6 7" id="KW-0472">Membrane</keyword>
<evidence type="ECO:0000256" key="3">
    <source>
        <dbReference type="ARBA" id="ARBA00022475"/>
    </source>
</evidence>
<evidence type="ECO:0000313" key="10">
    <source>
        <dbReference type="Proteomes" id="UP000307380"/>
    </source>
</evidence>
<comment type="subcellular location">
    <subcellularLocation>
        <location evidence="1 7">Cell membrane</location>
        <topology evidence="1 7">Multi-pass membrane protein</topology>
    </subcellularLocation>
</comment>
<accession>A0A4S4FVF4</accession>
<keyword evidence="3 7" id="KW-1003">Cell membrane</keyword>
<keyword evidence="10" id="KW-1185">Reference proteome</keyword>
<evidence type="ECO:0000259" key="8">
    <source>
        <dbReference type="Pfam" id="PF09335"/>
    </source>
</evidence>
<evidence type="ECO:0000313" key="9">
    <source>
        <dbReference type="EMBL" id="THG34879.1"/>
    </source>
</evidence>
<dbReference type="OrthoDB" id="9813426at2"/>
<keyword evidence="4 7" id="KW-0812">Transmembrane</keyword>
<feature type="transmembrane region" description="Helical" evidence="7">
    <location>
        <begin position="156"/>
        <end position="176"/>
    </location>
</feature>
<comment type="caution">
    <text evidence="9">The sequence shown here is derived from an EMBL/GenBank/DDBJ whole genome shotgun (WGS) entry which is preliminary data.</text>
</comment>